<dbReference type="InterPro" id="IPR043427">
    <property type="entry name" value="YscJ/FliF"/>
</dbReference>
<dbReference type="InterPro" id="IPR006182">
    <property type="entry name" value="FliF_N_dom"/>
</dbReference>
<evidence type="ECO:0000256" key="3">
    <source>
        <dbReference type="SAM" id="Phobius"/>
    </source>
</evidence>
<keyword evidence="5" id="KW-0966">Cell projection</keyword>
<organism evidence="5 6">
    <name type="scientific">Thermacetogenium phaeum</name>
    <dbReference type="NCBI Taxonomy" id="85874"/>
    <lineage>
        <taxon>Bacteria</taxon>
        <taxon>Bacillati</taxon>
        <taxon>Bacillota</taxon>
        <taxon>Clostridia</taxon>
        <taxon>Thermoanaerobacterales</taxon>
        <taxon>Thermoanaerobacteraceae</taxon>
        <taxon>Thermacetogenium</taxon>
    </lineage>
</organism>
<evidence type="ECO:0000259" key="4">
    <source>
        <dbReference type="Pfam" id="PF01514"/>
    </source>
</evidence>
<evidence type="ECO:0000313" key="6">
    <source>
        <dbReference type="Proteomes" id="UP000053326"/>
    </source>
</evidence>
<evidence type="ECO:0000256" key="2">
    <source>
        <dbReference type="ARBA" id="ARBA00023136"/>
    </source>
</evidence>
<comment type="subcellular location">
    <subcellularLocation>
        <location evidence="1">Membrane</location>
    </subcellularLocation>
</comment>
<comment type="caution">
    <text evidence="5">The sequence shown here is derived from an EMBL/GenBank/DDBJ whole genome shotgun (WGS) entry which is preliminary data.</text>
</comment>
<dbReference type="Pfam" id="PF01514">
    <property type="entry name" value="YscJ_FliF"/>
    <property type="match status" value="1"/>
</dbReference>
<protein>
    <submittedName>
        <fullName evidence="5">Flagellar M-ring protein</fullName>
    </submittedName>
</protein>
<dbReference type="PRINTS" id="PR01009">
    <property type="entry name" value="FLGMRINGFLIF"/>
</dbReference>
<dbReference type="EMBL" id="LGFO01000142">
    <property type="protein sequence ID" value="KUK36198.1"/>
    <property type="molecule type" value="Genomic_DNA"/>
</dbReference>
<feature type="non-terminal residue" evidence="5">
    <location>
        <position position="286"/>
    </location>
</feature>
<dbReference type="PANTHER" id="PTHR30046">
    <property type="entry name" value="FLAGELLAR M-RING PROTEIN"/>
    <property type="match status" value="1"/>
</dbReference>
<dbReference type="GO" id="GO:0071973">
    <property type="term" value="P:bacterial-type flagellum-dependent cell motility"/>
    <property type="evidence" value="ECO:0007669"/>
    <property type="project" value="InterPro"/>
</dbReference>
<keyword evidence="3" id="KW-1133">Transmembrane helix</keyword>
<dbReference type="Proteomes" id="UP000053326">
    <property type="component" value="Unassembled WGS sequence"/>
</dbReference>
<sequence length="286" mass="31691">MGWSVVKEAVLRQKDKIIQFWNRLSGKQRIFFCTGVAVIAVVALLLTIFAGRPKFVPLYTNLDPQDAASITEYLKEKKILYKLENGGATILVPEAQKDELRLSLANEGIPKGGSVGFESFNQTRFGETESERRVRYLVALQGELERTISKLDPVEDVRVHIVIPEPSLFLENEAEATAAVLVKLKPGSSLKEEQVYGIMHLVASGVEGLKSENVTVVDTKGNILSGGSPSEAVQSARMTTDQMEIEREYEKNLERSLKGMLEQIVGQGKAVVRANATLDFDRVEIR</sequence>
<keyword evidence="2 3" id="KW-0472">Membrane</keyword>
<gene>
    <name evidence="5" type="ORF">XD66_1089</name>
</gene>
<evidence type="ECO:0000313" key="5">
    <source>
        <dbReference type="EMBL" id="KUK36198.1"/>
    </source>
</evidence>
<dbReference type="InterPro" id="IPR000067">
    <property type="entry name" value="FlgMring_FliF"/>
</dbReference>
<accession>A0A101FFR0</accession>
<dbReference type="GO" id="GO:0009431">
    <property type="term" value="C:bacterial-type flagellum basal body, MS ring"/>
    <property type="evidence" value="ECO:0007669"/>
    <property type="project" value="InterPro"/>
</dbReference>
<dbReference type="PANTHER" id="PTHR30046:SF0">
    <property type="entry name" value="FLAGELLAR M-RING PROTEIN"/>
    <property type="match status" value="1"/>
</dbReference>
<evidence type="ECO:0000256" key="1">
    <source>
        <dbReference type="ARBA" id="ARBA00004370"/>
    </source>
</evidence>
<proteinExistence type="predicted"/>
<keyword evidence="5" id="KW-0282">Flagellum</keyword>
<dbReference type="InterPro" id="IPR045851">
    <property type="entry name" value="AMP-bd_C_sf"/>
</dbReference>
<dbReference type="GO" id="GO:0003774">
    <property type="term" value="F:cytoskeletal motor activity"/>
    <property type="evidence" value="ECO:0007669"/>
    <property type="project" value="InterPro"/>
</dbReference>
<feature type="domain" description="Flagellar M-ring N-terminal" evidence="4">
    <location>
        <begin position="51"/>
        <end position="225"/>
    </location>
</feature>
<dbReference type="NCBIfam" id="TIGR00206">
    <property type="entry name" value="fliF"/>
    <property type="match status" value="1"/>
</dbReference>
<dbReference type="AlphaFoldDB" id="A0A101FFR0"/>
<keyword evidence="5" id="KW-0969">Cilium</keyword>
<dbReference type="GO" id="GO:0016020">
    <property type="term" value="C:membrane"/>
    <property type="evidence" value="ECO:0007669"/>
    <property type="project" value="UniProtKB-SubCell"/>
</dbReference>
<name>A0A101FFR0_9THEO</name>
<keyword evidence="3" id="KW-0812">Transmembrane</keyword>
<dbReference type="Gene3D" id="3.30.300.30">
    <property type="match status" value="1"/>
</dbReference>
<reference evidence="6" key="1">
    <citation type="journal article" date="2015" name="MBio">
        <title>Genome-Resolved Metagenomic Analysis Reveals Roles for Candidate Phyla and Other Microbial Community Members in Biogeochemical Transformations in Oil Reservoirs.</title>
        <authorList>
            <person name="Hu P."/>
            <person name="Tom L."/>
            <person name="Singh A."/>
            <person name="Thomas B.C."/>
            <person name="Baker B.J."/>
            <person name="Piceno Y.M."/>
            <person name="Andersen G.L."/>
            <person name="Banfield J.F."/>
        </authorList>
    </citation>
    <scope>NUCLEOTIDE SEQUENCE [LARGE SCALE GENOMIC DNA]</scope>
</reference>
<feature type="transmembrane region" description="Helical" evidence="3">
    <location>
        <begin position="30"/>
        <end position="51"/>
    </location>
</feature>